<gene>
    <name evidence="1" type="ORF">LAZ67_20001643</name>
</gene>
<protein>
    <recommendedName>
        <fullName evidence="3">Reverse transcriptase domain-containing protein</fullName>
    </recommendedName>
</protein>
<accession>A0ABY6LL44</accession>
<dbReference type="Proteomes" id="UP001235939">
    <property type="component" value="Chromosome 20"/>
</dbReference>
<evidence type="ECO:0008006" key="3">
    <source>
        <dbReference type="Google" id="ProtNLM"/>
    </source>
</evidence>
<reference evidence="1 2" key="1">
    <citation type="submission" date="2022-01" db="EMBL/GenBank/DDBJ databases">
        <title>A chromosomal length assembly of Cordylochernes scorpioides.</title>
        <authorList>
            <person name="Zeh D."/>
            <person name="Zeh J."/>
        </authorList>
    </citation>
    <scope>NUCLEOTIDE SEQUENCE [LARGE SCALE GENOMIC DNA]</scope>
    <source>
        <strain evidence="1">IN4F17</strain>
        <tissue evidence="1">Whole Body</tissue>
    </source>
</reference>
<name>A0ABY6LL44_9ARAC</name>
<evidence type="ECO:0000313" key="2">
    <source>
        <dbReference type="Proteomes" id="UP001235939"/>
    </source>
</evidence>
<keyword evidence="2" id="KW-1185">Reference proteome</keyword>
<sequence length="124" mass="14830">MSFFVDLRKAFDTVPHSILWKKLYNLGISYQFISTIRTGMQRRSKTSNPNSKPWFDRECYLTKKNTKSHLKIYMKSKKETDRVNYISKKKFYAALIRDKKKNTTNHCMKIYQAILMTLKTFGKQ</sequence>
<proteinExistence type="predicted"/>
<organism evidence="1 2">
    <name type="scientific">Cordylochernes scorpioides</name>
    <dbReference type="NCBI Taxonomy" id="51811"/>
    <lineage>
        <taxon>Eukaryota</taxon>
        <taxon>Metazoa</taxon>
        <taxon>Ecdysozoa</taxon>
        <taxon>Arthropoda</taxon>
        <taxon>Chelicerata</taxon>
        <taxon>Arachnida</taxon>
        <taxon>Pseudoscorpiones</taxon>
        <taxon>Cheliferoidea</taxon>
        <taxon>Chernetidae</taxon>
        <taxon>Cordylochernes</taxon>
    </lineage>
</organism>
<evidence type="ECO:0000313" key="1">
    <source>
        <dbReference type="EMBL" id="UYV81594.1"/>
    </source>
</evidence>
<dbReference type="EMBL" id="CP092882">
    <property type="protein sequence ID" value="UYV81594.1"/>
    <property type="molecule type" value="Genomic_DNA"/>
</dbReference>